<dbReference type="EC" id="2.4.2.10" evidence="2 6"/>
<evidence type="ECO:0000256" key="3">
    <source>
        <dbReference type="ARBA" id="ARBA00022676"/>
    </source>
</evidence>
<dbReference type="InterPro" id="IPR004467">
    <property type="entry name" value="Or_phspho_trans_dom"/>
</dbReference>
<dbReference type="PANTHER" id="PTHR19278">
    <property type="entry name" value="OROTATE PHOSPHORIBOSYLTRANSFERASE"/>
    <property type="match status" value="1"/>
</dbReference>
<feature type="binding site" description="in other chain" evidence="6">
    <location>
        <begin position="140"/>
        <end position="148"/>
    </location>
    <ligand>
        <name>5-phospho-alpha-D-ribose 1-diphosphate</name>
        <dbReference type="ChEBI" id="CHEBI:58017"/>
        <note>ligand shared between dimeric partners</note>
    </ligand>
</feature>
<comment type="caution">
    <text evidence="8">The sequence shown here is derived from an EMBL/GenBank/DDBJ whole genome shotgun (WGS) entry which is preliminary data.</text>
</comment>
<feature type="domain" description="Phosphoribosyltransferase" evidence="7">
    <location>
        <begin position="87"/>
        <end position="173"/>
    </location>
</feature>
<proteinExistence type="inferred from homology"/>
<comment type="subunit">
    <text evidence="6">Homodimer.</text>
</comment>
<dbReference type="GO" id="GO:0044205">
    <property type="term" value="P:'de novo' UMP biosynthetic process"/>
    <property type="evidence" value="ECO:0007669"/>
    <property type="project" value="UniProtKB-UniRule"/>
</dbReference>
<dbReference type="InterPro" id="IPR029057">
    <property type="entry name" value="PRTase-like"/>
</dbReference>
<feature type="binding site" evidence="6">
    <location>
        <position position="144"/>
    </location>
    <ligand>
        <name>orotate</name>
        <dbReference type="ChEBI" id="CHEBI:30839"/>
    </ligand>
</feature>
<dbReference type="AlphaFoldDB" id="A0AA37I599"/>
<comment type="function">
    <text evidence="6">Catalyzes the transfer of a ribosyl phosphate group from 5-phosphoribose 1-diphosphate to orotate, leading to the formation of orotidine monophosphate (OMP).</text>
</comment>
<evidence type="ECO:0000256" key="2">
    <source>
        <dbReference type="ARBA" id="ARBA00011971"/>
    </source>
</evidence>
<dbReference type="GO" id="GO:0000287">
    <property type="term" value="F:magnesium ion binding"/>
    <property type="evidence" value="ECO:0007669"/>
    <property type="project" value="UniProtKB-UniRule"/>
</dbReference>
<feature type="binding site" evidence="6">
    <location>
        <position position="120"/>
    </location>
    <ligand>
        <name>5-phospho-alpha-D-ribose 1-diphosphate</name>
        <dbReference type="ChEBI" id="CHEBI:58017"/>
        <note>ligand shared between dimeric partners</note>
    </ligand>
</feature>
<gene>
    <name evidence="6 8" type="primary">pyrE</name>
    <name evidence="8" type="ORF">PRMUPPPA20_29180</name>
</gene>
<comment type="caution">
    <text evidence="6">Lacks conserved residue(s) required for the propagation of feature annotation.</text>
</comment>
<dbReference type="SUPFAM" id="SSF53271">
    <property type="entry name" value="PRTase-like"/>
    <property type="match status" value="1"/>
</dbReference>
<evidence type="ECO:0000313" key="8">
    <source>
        <dbReference type="EMBL" id="GJG34809.1"/>
    </source>
</evidence>
<feature type="binding site" evidence="6">
    <location>
        <position position="114"/>
    </location>
    <ligand>
        <name>5-phospho-alpha-D-ribose 1-diphosphate</name>
        <dbReference type="ChEBI" id="CHEBI:58017"/>
        <note>ligand shared between dimeric partners</note>
    </ligand>
</feature>
<name>A0AA37I599_XYLRU</name>
<reference evidence="8" key="1">
    <citation type="submission" date="2021-08" db="EMBL/GenBank/DDBJ databases">
        <title>Prevotella lacticifex sp. nov., isolated from rumen of cow.</title>
        <authorList>
            <person name="Shinkai T."/>
            <person name="Ikeyama N."/>
            <person name="Kumagai M."/>
            <person name="Ohmori H."/>
            <person name="Sakamoto M."/>
            <person name="Ohkuma M."/>
            <person name="Mitsumori M."/>
        </authorList>
    </citation>
    <scope>NUCLEOTIDE SEQUENCE</scope>
    <source>
        <strain evidence="8">JCM 8259</strain>
    </source>
</reference>
<dbReference type="CDD" id="cd06223">
    <property type="entry name" value="PRTases_typeI"/>
    <property type="match status" value="1"/>
</dbReference>
<keyword evidence="6" id="KW-0460">Magnesium</keyword>
<keyword evidence="4 6" id="KW-0808">Transferase</keyword>
<evidence type="ECO:0000313" key="9">
    <source>
        <dbReference type="Proteomes" id="UP000887097"/>
    </source>
</evidence>
<dbReference type="PANTHER" id="PTHR19278:SF9">
    <property type="entry name" value="URIDINE 5'-MONOPHOSPHATE SYNTHASE"/>
    <property type="match status" value="1"/>
</dbReference>
<keyword evidence="5 6" id="KW-0665">Pyrimidine biosynthesis</keyword>
<comment type="catalytic activity">
    <reaction evidence="6">
        <text>orotidine 5'-phosphate + diphosphate = orotate + 5-phospho-alpha-D-ribose 1-diphosphate</text>
        <dbReference type="Rhea" id="RHEA:10380"/>
        <dbReference type="ChEBI" id="CHEBI:30839"/>
        <dbReference type="ChEBI" id="CHEBI:33019"/>
        <dbReference type="ChEBI" id="CHEBI:57538"/>
        <dbReference type="ChEBI" id="CHEBI:58017"/>
        <dbReference type="EC" id="2.4.2.10"/>
    </reaction>
</comment>
<dbReference type="NCBIfam" id="TIGR00336">
    <property type="entry name" value="pyrE"/>
    <property type="match status" value="1"/>
</dbReference>
<sequence>MVIRLIYTIFAPKIQNNVMEIKNQFAQKLMEIQAIKLQPNDPFTWASGWKSPIYTDNRKTLSFPRLRSFVKLELCHAIQENFPEAEAVAGVATGAIAQGALVAEELGLPYSYVRPKPKDHGMGNQVEGEIKKGAKVVVVEDLISTGGSSLKAVQALRDYGVEVIGMVASFTYGFPVAEKAFAEAGVKLITLSNYEAVIEEAAKTGYIKEEDKAVLAEWRKSPDTWKQD</sequence>
<protein>
    <recommendedName>
        <fullName evidence="2 6">Orotate phosphoribosyltransferase</fullName>
        <shortName evidence="6">OPRT</shortName>
        <shortName evidence="6">OPRTase</shortName>
        <ecNumber evidence="2 6">2.4.2.10</ecNumber>
    </recommendedName>
</protein>
<comment type="cofactor">
    <cofactor evidence="6">
        <name>Mg(2+)</name>
        <dbReference type="ChEBI" id="CHEBI:18420"/>
    </cofactor>
</comment>
<dbReference type="InterPro" id="IPR000836">
    <property type="entry name" value="PRTase_dom"/>
</dbReference>
<dbReference type="Proteomes" id="UP000887097">
    <property type="component" value="Unassembled WGS sequence"/>
</dbReference>
<evidence type="ECO:0000256" key="4">
    <source>
        <dbReference type="ARBA" id="ARBA00022679"/>
    </source>
</evidence>
<evidence type="ECO:0000256" key="1">
    <source>
        <dbReference type="ARBA" id="ARBA00004889"/>
    </source>
</evidence>
<dbReference type="GO" id="GO:0004588">
    <property type="term" value="F:orotate phosphoribosyltransferase activity"/>
    <property type="evidence" value="ECO:0007669"/>
    <property type="project" value="UniProtKB-UniRule"/>
</dbReference>
<dbReference type="Pfam" id="PF00156">
    <property type="entry name" value="Pribosyltran"/>
    <property type="match status" value="1"/>
</dbReference>
<feature type="binding site" evidence="6">
    <location>
        <position position="118"/>
    </location>
    <ligand>
        <name>5-phospho-alpha-D-ribose 1-diphosphate</name>
        <dbReference type="ChEBI" id="CHEBI:58017"/>
        <note>ligand shared between dimeric partners</note>
    </ligand>
</feature>
<dbReference type="EMBL" id="BPTT01000001">
    <property type="protein sequence ID" value="GJG34809.1"/>
    <property type="molecule type" value="Genomic_DNA"/>
</dbReference>
<evidence type="ECO:0000259" key="7">
    <source>
        <dbReference type="Pfam" id="PF00156"/>
    </source>
</evidence>
<keyword evidence="3 6" id="KW-0328">Glycosyltransferase</keyword>
<organism evidence="8 9">
    <name type="scientific">Xylanibacter ruminicola</name>
    <name type="common">Prevotella ruminicola</name>
    <dbReference type="NCBI Taxonomy" id="839"/>
    <lineage>
        <taxon>Bacteria</taxon>
        <taxon>Pseudomonadati</taxon>
        <taxon>Bacteroidota</taxon>
        <taxon>Bacteroidia</taxon>
        <taxon>Bacteroidales</taxon>
        <taxon>Prevotellaceae</taxon>
        <taxon>Xylanibacter</taxon>
    </lineage>
</organism>
<comment type="similarity">
    <text evidence="6">Belongs to the purine/pyrimidine phosphoribosyltransferase family. PyrE subfamily.</text>
</comment>
<dbReference type="Gene3D" id="3.40.50.2020">
    <property type="match status" value="1"/>
</dbReference>
<evidence type="ECO:0000256" key="5">
    <source>
        <dbReference type="ARBA" id="ARBA00022975"/>
    </source>
</evidence>
<comment type="pathway">
    <text evidence="1 6">Pyrimidine metabolism; UMP biosynthesis via de novo pathway; UMP from orotate: step 1/2.</text>
</comment>
<dbReference type="HAMAP" id="MF_01208">
    <property type="entry name" value="PyrE"/>
    <property type="match status" value="1"/>
</dbReference>
<dbReference type="GO" id="GO:0019856">
    <property type="term" value="P:pyrimidine nucleobase biosynthetic process"/>
    <property type="evidence" value="ECO:0007669"/>
    <property type="project" value="TreeGrafter"/>
</dbReference>
<dbReference type="InterPro" id="IPR023031">
    <property type="entry name" value="OPRT"/>
</dbReference>
<accession>A0AA37I599</accession>
<evidence type="ECO:0000256" key="6">
    <source>
        <dbReference type="HAMAP-Rule" id="MF_01208"/>
    </source>
</evidence>